<accession>H8X324</accession>
<reference evidence="2 3" key="1">
    <citation type="journal article" date="2012" name="PLoS ONE">
        <title>Sequence and analysis of the genome of the pathogenic yeast Candida orthopsilosis.</title>
        <authorList>
            <person name="Riccombeni A."/>
            <person name="Vidanes G."/>
            <person name="Proux-Wera E."/>
            <person name="Wolfe K.H."/>
            <person name="Butler G."/>
        </authorList>
    </citation>
    <scope>NUCLEOTIDE SEQUENCE [LARGE SCALE GENOMIC DNA]</scope>
    <source>
        <strain evidence="2 3">Co 90-125</strain>
    </source>
</reference>
<organism evidence="2 3">
    <name type="scientific">Candida orthopsilosis (strain 90-125)</name>
    <name type="common">Yeast</name>
    <dbReference type="NCBI Taxonomy" id="1136231"/>
    <lineage>
        <taxon>Eukaryota</taxon>
        <taxon>Fungi</taxon>
        <taxon>Dikarya</taxon>
        <taxon>Ascomycota</taxon>
        <taxon>Saccharomycotina</taxon>
        <taxon>Pichiomycetes</taxon>
        <taxon>Debaryomycetaceae</taxon>
        <taxon>Candida/Lodderomyces clade</taxon>
        <taxon>Candida</taxon>
    </lineage>
</organism>
<dbReference type="HOGENOM" id="CLU_2333425_0_0_1"/>
<dbReference type="Proteomes" id="UP000005018">
    <property type="component" value="Chromosome 3"/>
</dbReference>
<dbReference type="RefSeq" id="XP_003868788.1">
    <property type="nucleotide sequence ID" value="XM_003868740.1"/>
</dbReference>
<protein>
    <submittedName>
        <fullName evidence="2">Uncharacterized protein</fullName>
    </submittedName>
</protein>
<dbReference type="GeneID" id="14539768"/>
<keyword evidence="1" id="KW-0472">Membrane</keyword>
<dbReference type="AlphaFoldDB" id="H8X324"/>
<evidence type="ECO:0000313" key="2">
    <source>
        <dbReference type="EMBL" id="CCG25884.1"/>
    </source>
</evidence>
<gene>
    <name evidence="2" type="ORF">CORT_0C05105</name>
</gene>
<keyword evidence="3" id="KW-1185">Reference proteome</keyword>
<keyword evidence="1" id="KW-0812">Transmembrane</keyword>
<name>H8X324_CANO9</name>
<keyword evidence="1" id="KW-1133">Transmembrane helix</keyword>
<sequence>MTVDIHLWADSILIRALTVLIILTLLYITIIYLADHFVIKTYPFITTPSSSSIDNEIEDSPSLQNSPRSLRLRKEAFYIQYNNSSQFLRRDSFAVNEF</sequence>
<proteinExistence type="predicted"/>
<dbReference type="KEGG" id="cot:CORT_0C05105"/>
<dbReference type="OrthoDB" id="4026725at2759"/>
<evidence type="ECO:0000256" key="1">
    <source>
        <dbReference type="SAM" id="Phobius"/>
    </source>
</evidence>
<evidence type="ECO:0000313" key="3">
    <source>
        <dbReference type="Proteomes" id="UP000005018"/>
    </source>
</evidence>
<feature type="transmembrane region" description="Helical" evidence="1">
    <location>
        <begin position="12"/>
        <end position="34"/>
    </location>
</feature>
<dbReference type="EMBL" id="HE681721">
    <property type="protein sequence ID" value="CCG25884.1"/>
    <property type="molecule type" value="Genomic_DNA"/>
</dbReference>